<name>A0ABT3H8S8_9HYPH</name>
<dbReference type="RefSeq" id="WP_264600468.1">
    <property type="nucleotide sequence ID" value="NZ_JAOQNS010000003.1"/>
</dbReference>
<gene>
    <name evidence="5" type="ORF">M2319_001122</name>
</gene>
<dbReference type="InterPro" id="IPR000182">
    <property type="entry name" value="GNAT_dom"/>
</dbReference>
<evidence type="ECO:0000256" key="1">
    <source>
        <dbReference type="ARBA" id="ARBA00022679"/>
    </source>
</evidence>
<dbReference type="InterPro" id="IPR050680">
    <property type="entry name" value="YpeA/RimI_acetyltransf"/>
</dbReference>
<evidence type="ECO:0000313" key="6">
    <source>
        <dbReference type="Proteomes" id="UP001209755"/>
    </source>
</evidence>
<dbReference type="InterPro" id="IPR016181">
    <property type="entry name" value="Acyl_CoA_acyltransferase"/>
</dbReference>
<keyword evidence="3" id="KW-1133">Transmembrane helix</keyword>
<feature type="transmembrane region" description="Helical" evidence="3">
    <location>
        <begin position="205"/>
        <end position="226"/>
    </location>
</feature>
<dbReference type="SUPFAM" id="SSF55729">
    <property type="entry name" value="Acyl-CoA N-acyltransferases (Nat)"/>
    <property type="match status" value="1"/>
</dbReference>
<evidence type="ECO:0000256" key="2">
    <source>
        <dbReference type="ARBA" id="ARBA00023315"/>
    </source>
</evidence>
<dbReference type="InterPro" id="IPR056935">
    <property type="entry name" value="Rv0428c-like_C"/>
</dbReference>
<evidence type="ECO:0000313" key="5">
    <source>
        <dbReference type="EMBL" id="MCW2306800.1"/>
    </source>
</evidence>
<protein>
    <submittedName>
        <fullName evidence="5">Ribosomal protein S18 acetylase RimI-like enzyme</fullName>
    </submittedName>
</protein>
<keyword evidence="3" id="KW-0812">Transmembrane</keyword>
<keyword evidence="3" id="KW-0472">Membrane</keyword>
<dbReference type="PROSITE" id="PS51186">
    <property type="entry name" value="GNAT"/>
    <property type="match status" value="1"/>
</dbReference>
<dbReference type="Pfam" id="PF24553">
    <property type="entry name" value="Rv0428c_C"/>
    <property type="match status" value="1"/>
</dbReference>
<evidence type="ECO:0000259" key="4">
    <source>
        <dbReference type="PROSITE" id="PS51186"/>
    </source>
</evidence>
<comment type="caution">
    <text evidence="5">The sequence shown here is derived from an EMBL/GenBank/DDBJ whole genome shotgun (WGS) entry which is preliminary data.</text>
</comment>
<dbReference type="Gene3D" id="3.40.630.30">
    <property type="match status" value="1"/>
</dbReference>
<proteinExistence type="predicted"/>
<dbReference type="PANTHER" id="PTHR43420">
    <property type="entry name" value="ACETYLTRANSFERASE"/>
    <property type="match status" value="1"/>
</dbReference>
<dbReference type="PANTHER" id="PTHR43420:SF44">
    <property type="entry name" value="ACETYLTRANSFERASE YPEA"/>
    <property type="match status" value="1"/>
</dbReference>
<reference evidence="6" key="1">
    <citation type="submission" date="2023-07" db="EMBL/GenBank/DDBJ databases">
        <title>Genome sequencing of Purple Non-Sulfur Bacteria from various extreme environments.</title>
        <authorList>
            <person name="Mayer M."/>
        </authorList>
    </citation>
    <scope>NUCLEOTIDE SEQUENCE [LARGE SCALE GENOMIC DNA]</scope>
    <source>
        <strain evidence="6">DSM 17935</strain>
    </source>
</reference>
<dbReference type="Proteomes" id="UP001209755">
    <property type="component" value="Unassembled WGS sequence"/>
</dbReference>
<keyword evidence="1" id="KW-0808">Transferase</keyword>
<evidence type="ECO:0000256" key="3">
    <source>
        <dbReference type="SAM" id="Phobius"/>
    </source>
</evidence>
<feature type="domain" description="N-acetyltransferase" evidence="4">
    <location>
        <begin position="111"/>
        <end position="258"/>
    </location>
</feature>
<dbReference type="EMBL" id="JAOQNS010000003">
    <property type="protein sequence ID" value="MCW2306800.1"/>
    <property type="molecule type" value="Genomic_DNA"/>
</dbReference>
<keyword evidence="2" id="KW-0012">Acyltransferase</keyword>
<accession>A0ABT3H8S8</accession>
<sequence length="262" mass="28284">MADPALVRRIEDAQLSVWPGVRTAIDGSWIVRISGGHTNRANSLNILDPHDGDGTDERLDWVFRLYRRAGLDPVVRVTPLTPAPVLARTDALGFARFGETLMLVRDAPAVPVTEAATPAQAVEVLETATDEFLGAVARFSNQSDRERAGFWAILSAMADETVFVLARDREGMPASCLIAALHRDIATVFAVATDPAARRRGHARACLGAAFAWAAGAGATLFWIGVEVDNAPARALYEGCGFAEAYRYHYRRAPRPAEEGTG</sequence>
<organism evidence="5 6">
    <name type="scientific">Rhodobium gokarnense</name>
    <dbReference type="NCBI Taxonomy" id="364296"/>
    <lineage>
        <taxon>Bacteria</taxon>
        <taxon>Pseudomonadati</taxon>
        <taxon>Pseudomonadota</taxon>
        <taxon>Alphaproteobacteria</taxon>
        <taxon>Hyphomicrobiales</taxon>
        <taxon>Rhodobiaceae</taxon>
        <taxon>Rhodobium</taxon>
    </lineage>
</organism>
<keyword evidence="6" id="KW-1185">Reference proteome</keyword>